<feature type="transmembrane region" description="Helical" evidence="1">
    <location>
        <begin position="336"/>
        <end position="359"/>
    </location>
</feature>
<gene>
    <name evidence="2" type="ORF">CNR27_00445</name>
</gene>
<evidence type="ECO:0000313" key="2">
    <source>
        <dbReference type="EMBL" id="ATD66107.1"/>
    </source>
</evidence>
<feature type="transmembrane region" description="Helical" evidence="1">
    <location>
        <begin position="510"/>
        <end position="530"/>
    </location>
</feature>
<protein>
    <recommendedName>
        <fullName evidence="4">Glycosyltransferase RgtA/B/C/D-like domain-containing protein</fullName>
    </recommendedName>
</protein>
<evidence type="ECO:0000256" key="1">
    <source>
        <dbReference type="SAM" id="Phobius"/>
    </source>
</evidence>
<dbReference type="RefSeq" id="WP_096296438.1">
    <property type="nucleotide sequence ID" value="NZ_CP023406.1"/>
</dbReference>
<accession>A0A290XAD7</accession>
<feature type="transmembrane region" description="Helical" evidence="1">
    <location>
        <begin position="309"/>
        <end position="324"/>
    </location>
</feature>
<evidence type="ECO:0008006" key="4">
    <source>
        <dbReference type="Google" id="ProtNLM"/>
    </source>
</evidence>
<feature type="transmembrane region" description="Helical" evidence="1">
    <location>
        <begin position="76"/>
        <end position="106"/>
    </location>
</feature>
<feature type="transmembrane region" description="Helical" evidence="1">
    <location>
        <begin position="262"/>
        <end position="280"/>
    </location>
</feature>
<dbReference type="KEGG" id="lum:CNR27_00445"/>
<feature type="transmembrane region" description="Helical" evidence="1">
    <location>
        <begin position="46"/>
        <end position="64"/>
    </location>
</feature>
<keyword evidence="1" id="KW-0812">Transmembrane</keyword>
<organism evidence="2 3">
    <name type="scientific">Luteimonas chenhongjianii</name>
    <dbReference type="NCBI Taxonomy" id="2006110"/>
    <lineage>
        <taxon>Bacteria</taxon>
        <taxon>Pseudomonadati</taxon>
        <taxon>Pseudomonadota</taxon>
        <taxon>Gammaproteobacteria</taxon>
        <taxon>Lysobacterales</taxon>
        <taxon>Lysobacteraceae</taxon>
        <taxon>Luteimonas</taxon>
    </lineage>
</organism>
<feature type="transmembrane region" description="Helical" evidence="1">
    <location>
        <begin position="470"/>
        <end position="490"/>
    </location>
</feature>
<reference evidence="3" key="1">
    <citation type="submission" date="2017-09" db="EMBL/GenBank/DDBJ databases">
        <title>Luteimonas liuhanmingii sp.nov., isolated from the intestinal contents of Tibetan Plateau Pika in Yushu, Qinghai Province, China.</title>
        <authorList>
            <person name="Gui Z."/>
        </authorList>
    </citation>
    <scope>NUCLEOTIDE SEQUENCE [LARGE SCALE GENOMIC DNA]</scope>
    <source>
        <strain evidence="3">100111</strain>
    </source>
</reference>
<keyword evidence="3" id="KW-1185">Reference proteome</keyword>
<feature type="transmembrane region" description="Helical" evidence="1">
    <location>
        <begin position="230"/>
        <end position="250"/>
    </location>
</feature>
<feature type="transmembrane region" description="Helical" evidence="1">
    <location>
        <begin position="118"/>
        <end position="138"/>
    </location>
</feature>
<sequence>MSRIQAGAVEATGAYWKTAAWITGPALVVLGIVLHELWRELPWERFALSLALALVSGLLAWPFVRLLRWSWASALALVWCAALLLYVGVLPVLATLLLGAASVALGLRWIPDDVPGRLAIAGISGYAVIIGVAGWTVSIQVHHPAVWVVLLGYMLVAHWRALGCQLRQSRLAWRSTAAEHPRGLAVAVLLLGLASTGAWLPTMQMDDLTYHLNLPAQLARHARYVADPAFSAWVFAPWMGDVGQGVAWLLGGREARGAVNTGWLLGAAVALWGCTQALGAVTAERLAAVALFASFPPLVWLMAGMQTELPAMAVLFALVTMVLYDRQGRHLAATTVLFAALAALKPIHALAALPLLAYALRMDGRLLLRRLPLMAIVFIAVAGSSYAYAWWHTGNPVFPLFNTIFQSPHYPIENMSDARWTSGFGPALPWEMTFESSRFVEAWNGGIGFLWVGLAGAWLLAAWRRGSRTMAFVALGIAVLPLVPMQYARYAFPGLVLLLVPALAGSRHMIGHPGIWVAPIALLCVLNLAFQANSGWTHHSAALKRAIRAPGNPDAVLPHYVAERTLIAALPDGPGRVLATDPQRGHVAELAGRGRLMTVHAPELAAARAAAELDDSGTAWRALFADVDARWILATEAAVSTPLGRALADDADTHHVQSINGVALWRRGPP</sequence>
<dbReference type="EMBL" id="CP023406">
    <property type="protein sequence ID" value="ATD66107.1"/>
    <property type="molecule type" value="Genomic_DNA"/>
</dbReference>
<dbReference type="Proteomes" id="UP000218968">
    <property type="component" value="Chromosome"/>
</dbReference>
<proteinExistence type="predicted"/>
<keyword evidence="1" id="KW-0472">Membrane</keyword>
<feature type="transmembrane region" description="Helical" evidence="1">
    <location>
        <begin position="144"/>
        <end position="162"/>
    </location>
</feature>
<dbReference type="OrthoDB" id="1814621at2"/>
<dbReference type="AlphaFoldDB" id="A0A290XAD7"/>
<feature type="transmembrane region" description="Helical" evidence="1">
    <location>
        <begin position="442"/>
        <end position="463"/>
    </location>
</feature>
<feature type="transmembrane region" description="Helical" evidence="1">
    <location>
        <begin position="183"/>
        <end position="200"/>
    </location>
</feature>
<feature type="transmembrane region" description="Helical" evidence="1">
    <location>
        <begin position="14"/>
        <end position="34"/>
    </location>
</feature>
<keyword evidence="1" id="KW-1133">Transmembrane helix</keyword>
<feature type="transmembrane region" description="Helical" evidence="1">
    <location>
        <begin position="371"/>
        <end position="391"/>
    </location>
</feature>
<name>A0A290XAD7_9GAMM</name>
<feature type="transmembrane region" description="Helical" evidence="1">
    <location>
        <begin position="286"/>
        <end position="302"/>
    </location>
</feature>
<evidence type="ECO:0000313" key="3">
    <source>
        <dbReference type="Proteomes" id="UP000218968"/>
    </source>
</evidence>